<name>S4NLK4_9NEOP</name>
<proteinExistence type="predicted"/>
<reference evidence="1" key="1">
    <citation type="journal article" date="2013" name="BMC Genomics">
        <title>Unscrambling butterfly oogenesis.</title>
        <authorList>
            <person name="Carter J.M."/>
            <person name="Baker S.C."/>
            <person name="Pink R."/>
            <person name="Carter D.R."/>
            <person name="Collins A."/>
            <person name="Tomlin J."/>
            <person name="Gibbs M."/>
            <person name="Breuker C.J."/>
        </authorList>
    </citation>
    <scope>NUCLEOTIDE SEQUENCE</scope>
    <source>
        <tissue evidence="1">Ovary</tissue>
    </source>
</reference>
<dbReference type="AlphaFoldDB" id="S4NLK4"/>
<protein>
    <submittedName>
        <fullName evidence="1">Uncharacterized protein</fullName>
    </submittedName>
</protein>
<organism evidence="1">
    <name type="scientific">Pararge aegeria</name>
    <name type="common">speckled wood butterfly</name>
    <dbReference type="NCBI Taxonomy" id="116150"/>
    <lineage>
        <taxon>Eukaryota</taxon>
        <taxon>Metazoa</taxon>
        <taxon>Ecdysozoa</taxon>
        <taxon>Arthropoda</taxon>
        <taxon>Hexapoda</taxon>
        <taxon>Insecta</taxon>
        <taxon>Pterygota</taxon>
        <taxon>Neoptera</taxon>
        <taxon>Endopterygota</taxon>
        <taxon>Lepidoptera</taxon>
        <taxon>Glossata</taxon>
        <taxon>Ditrysia</taxon>
        <taxon>Papilionoidea</taxon>
        <taxon>Nymphalidae</taxon>
        <taxon>Satyrinae</taxon>
        <taxon>Satyrini</taxon>
        <taxon>Parargina</taxon>
        <taxon>Pararge</taxon>
    </lineage>
</organism>
<feature type="non-terminal residue" evidence="1">
    <location>
        <position position="86"/>
    </location>
</feature>
<sequence>MTVVQDCVQLATKNLIFRMGSLETNHLKGYNNVHRGDELGGLEKIPNARRNQGVTSTRVCLLRGLRPQLRSTFLSGLLASPKARAA</sequence>
<reference evidence="1" key="2">
    <citation type="submission" date="2013-05" db="EMBL/GenBank/DDBJ databases">
        <authorList>
            <person name="Carter J.-M."/>
            <person name="Baker S.C."/>
            <person name="Pink R."/>
            <person name="Carter D.R.F."/>
            <person name="Collins A."/>
            <person name="Tomlin J."/>
            <person name="Gibbs M."/>
            <person name="Breuker C.J."/>
        </authorList>
    </citation>
    <scope>NUCLEOTIDE SEQUENCE</scope>
    <source>
        <tissue evidence="1">Ovary</tissue>
    </source>
</reference>
<evidence type="ECO:0000313" key="1">
    <source>
        <dbReference type="EMBL" id="JAA77904.1"/>
    </source>
</evidence>
<dbReference type="EMBL" id="GAIX01014656">
    <property type="protein sequence ID" value="JAA77904.1"/>
    <property type="molecule type" value="Transcribed_RNA"/>
</dbReference>
<accession>S4NLK4</accession>